<dbReference type="GO" id="GO:0003746">
    <property type="term" value="F:translation elongation factor activity"/>
    <property type="evidence" value="ECO:0007669"/>
    <property type="project" value="UniProtKB-KW"/>
</dbReference>
<dbReference type="InterPro" id="IPR035647">
    <property type="entry name" value="EFG_III/V"/>
</dbReference>
<keyword evidence="1" id="KW-0251">Elongation factor</keyword>
<dbReference type="SUPFAM" id="SSF54980">
    <property type="entry name" value="EF-G C-terminal domain-like"/>
    <property type="match status" value="1"/>
</dbReference>
<dbReference type="PANTHER" id="PTHR42908:SF3">
    <property type="entry name" value="ELONGATION FACTOR-LIKE GTPASE 1"/>
    <property type="match status" value="1"/>
</dbReference>
<dbReference type="EMBL" id="BKCP01004461">
    <property type="protein sequence ID" value="GER31376.1"/>
    <property type="molecule type" value="Genomic_DNA"/>
</dbReference>
<protein>
    <submittedName>
        <fullName evidence="1">Elongation factor EF-2</fullName>
    </submittedName>
</protein>
<accession>A0A5A7PFP4</accession>
<evidence type="ECO:0000313" key="1">
    <source>
        <dbReference type="EMBL" id="GER31376.1"/>
    </source>
</evidence>
<keyword evidence="2" id="KW-1185">Reference proteome</keyword>
<dbReference type="GO" id="GO:0005829">
    <property type="term" value="C:cytosol"/>
    <property type="evidence" value="ECO:0007669"/>
    <property type="project" value="TreeGrafter"/>
</dbReference>
<dbReference type="PANTHER" id="PTHR42908">
    <property type="entry name" value="TRANSLATION ELONGATION FACTOR-RELATED"/>
    <property type="match status" value="1"/>
</dbReference>
<dbReference type="Gene3D" id="3.30.70.870">
    <property type="entry name" value="Elongation Factor G (Translational Gtpase), domain 3"/>
    <property type="match status" value="1"/>
</dbReference>
<evidence type="ECO:0000313" key="2">
    <source>
        <dbReference type="Proteomes" id="UP000325081"/>
    </source>
</evidence>
<organism evidence="1 2">
    <name type="scientific">Striga asiatica</name>
    <name type="common">Asiatic witchweed</name>
    <name type="synonym">Buchnera asiatica</name>
    <dbReference type="NCBI Taxonomy" id="4170"/>
    <lineage>
        <taxon>Eukaryota</taxon>
        <taxon>Viridiplantae</taxon>
        <taxon>Streptophyta</taxon>
        <taxon>Embryophyta</taxon>
        <taxon>Tracheophyta</taxon>
        <taxon>Spermatophyta</taxon>
        <taxon>Magnoliopsida</taxon>
        <taxon>eudicotyledons</taxon>
        <taxon>Gunneridae</taxon>
        <taxon>Pentapetalae</taxon>
        <taxon>asterids</taxon>
        <taxon>lamiids</taxon>
        <taxon>Lamiales</taxon>
        <taxon>Orobanchaceae</taxon>
        <taxon>Buchnereae</taxon>
        <taxon>Striga</taxon>
    </lineage>
</organism>
<dbReference type="GO" id="GO:1990904">
    <property type="term" value="C:ribonucleoprotein complex"/>
    <property type="evidence" value="ECO:0007669"/>
    <property type="project" value="TreeGrafter"/>
</dbReference>
<gene>
    <name evidence="1" type="ORF">STAS_07371</name>
</gene>
<dbReference type="OrthoDB" id="364892at2759"/>
<dbReference type="GO" id="GO:0043022">
    <property type="term" value="F:ribosome binding"/>
    <property type="evidence" value="ECO:0007669"/>
    <property type="project" value="TreeGrafter"/>
</dbReference>
<dbReference type="AlphaFoldDB" id="A0A5A7PFP4"/>
<proteinExistence type="predicted"/>
<dbReference type="Proteomes" id="UP000325081">
    <property type="component" value="Unassembled WGS sequence"/>
</dbReference>
<reference evidence="2" key="1">
    <citation type="journal article" date="2019" name="Curr. Biol.">
        <title>Genome Sequence of Striga asiatica Provides Insight into the Evolution of Plant Parasitism.</title>
        <authorList>
            <person name="Yoshida S."/>
            <person name="Kim S."/>
            <person name="Wafula E.K."/>
            <person name="Tanskanen J."/>
            <person name="Kim Y.M."/>
            <person name="Honaas L."/>
            <person name="Yang Z."/>
            <person name="Spallek T."/>
            <person name="Conn C.E."/>
            <person name="Ichihashi Y."/>
            <person name="Cheong K."/>
            <person name="Cui S."/>
            <person name="Der J.P."/>
            <person name="Gundlach H."/>
            <person name="Jiao Y."/>
            <person name="Hori C."/>
            <person name="Ishida J.K."/>
            <person name="Kasahara H."/>
            <person name="Kiba T."/>
            <person name="Kim M.S."/>
            <person name="Koo N."/>
            <person name="Laohavisit A."/>
            <person name="Lee Y.H."/>
            <person name="Lumba S."/>
            <person name="McCourt P."/>
            <person name="Mortimer J.C."/>
            <person name="Mutuku J.M."/>
            <person name="Nomura T."/>
            <person name="Sasaki-Sekimoto Y."/>
            <person name="Seto Y."/>
            <person name="Wang Y."/>
            <person name="Wakatake T."/>
            <person name="Sakakibara H."/>
            <person name="Demura T."/>
            <person name="Yamaguchi S."/>
            <person name="Yoneyama K."/>
            <person name="Manabe R.I."/>
            <person name="Nelson D.C."/>
            <person name="Schulman A.H."/>
            <person name="Timko M.P."/>
            <person name="dePamphilis C.W."/>
            <person name="Choi D."/>
            <person name="Shirasu K."/>
        </authorList>
    </citation>
    <scope>NUCLEOTIDE SEQUENCE [LARGE SCALE GENOMIC DNA]</scope>
    <source>
        <strain evidence="2">cv. UVA1</strain>
    </source>
</reference>
<dbReference type="GO" id="GO:0003924">
    <property type="term" value="F:GTPase activity"/>
    <property type="evidence" value="ECO:0007669"/>
    <property type="project" value="TreeGrafter"/>
</dbReference>
<sequence length="125" mass="14250">MWKVRFGSFVNVQFSLKILGFALLLEHCLICTFSSRDWAAKGPMLQRGLRQHILKSVTLWSTINSWPFLSMLFQVSSTIIEPSDPADMDALMNGLRLLNRGDPFVEFLISFRGEHVVATAEINLY</sequence>
<name>A0A5A7PFP4_STRAF</name>
<dbReference type="GO" id="GO:0042256">
    <property type="term" value="P:cytosolic ribosome assembly"/>
    <property type="evidence" value="ECO:0007669"/>
    <property type="project" value="TreeGrafter"/>
</dbReference>
<keyword evidence="1" id="KW-0648">Protein biosynthesis</keyword>
<comment type="caution">
    <text evidence="1">The sequence shown here is derived from an EMBL/GenBank/DDBJ whole genome shotgun (WGS) entry which is preliminary data.</text>
</comment>